<dbReference type="PANTHER" id="PTHR44019:SF8">
    <property type="entry name" value="POC1 CENTRIOLAR PROTEIN HOMOLOG"/>
    <property type="match status" value="1"/>
</dbReference>
<evidence type="ECO:0000313" key="5">
    <source>
        <dbReference type="EMBL" id="KAJ3228385.1"/>
    </source>
</evidence>
<keyword evidence="2" id="KW-0677">Repeat</keyword>
<dbReference type="InterPro" id="IPR015943">
    <property type="entry name" value="WD40/YVTN_repeat-like_dom_sf"/>
</dbReference>
<organism evidence="5 6">
    <name type="scientific">Clydaea vesicula</name>
    <dbReference type="NCBI Taxonomy" id="447962"/>
    <lineage>
        <taxon>Eukaryota</taxon>
        <taxon>Fungi</taxon>
        <taxon>Fungi incertae sedis</taxon>
        <taxon>Chytridiomycota</taxon>
        <taxon>Chytridiomycota incertae sedis</taxon>
        <taxon>Chytridiomycetes</taxon>
        <taxon>Lobulomycetales</taxon>
        <taxon>Lobulomycetaceae</taxon>
        <taxon>Clydaea</taxon>
    </lineage>
</organism>
<evidence type="ECO:0000256" key="1">
    <source>
        <dbReference type="ARBA" id="ARBA00022574"/>
    </source>
</evidence>
<dbReference type="InterPro" id="IPR001680">
    <property type="entry name" value="WD40_rpt"/>
</dbReference>
<dbReference type="PROSITE" id="PS50082">
    <property type="entry name" value="WD_REPEATS_2"/>
    <property type="match status" value="2"/>
</dbReference>
<sequence length="547" mass="61790">MDSTKARFNRNMIHQEKPESIATFLRSRQLENVNQIRKSQKSKGSRIALESCNFSNFANDIPRFVSQRASPLYNETEFEMSGNDKVFASAWLSSSEIVMGTKCNKLLVLNVETGKKIEIPALLIQGEYGLEDDKNDEDTAGSEGEENFQSRKAQLCYGIHSIAVNPSRTLLAVGAGKPTEFIQVYELPTFKPLAVLRGHTDMVFSVCWIDDISLISCSRDITVKIWKIDEKYRRGNIKTVGGQKLMIFTPQISKKEHFAKVRDLKYNAKVEQAGSLSSDGFVKIWDVKTGTNLDSILLKHQQEAVCMTVDYTNNLYAVGSQEHVSLIDPRSSSIVHIFESVDDRWGVRSMSIDRQTVTIGGGMGRISFYDMRAQKYIEWTTINRDKNSSIKKRQILNPQQLRQEEAMDVDKIEESYNILDTIKNPSKKGSKSLANFYFNNKVISPLPFNIRSPVLSLKEGEKAKEKVNFHKNGKGWLQKDADYEAYFLGMEINNAIYTLGYENEGRNSGVCKIDESWGCQAASNRLFVAGGPLQLSLFGSYSAIWNL</sequence>
<dbReference type="SMART" id="SM00320">
    <property type="entry name" value="WD40"/>
    <property type="match status" value="4"/>
</dbReference>
<proteinExistence type="predicted"/>
<dbReference type="SUPFAM" id="SSF50978">
    <property type="entry name" value="WD40 repeat-like"/>
    <property type="match status" value="1"/>
</dbReference>
<reference evidence="5" key="1">
    <citation type="submission" date="2020-05" db="EMBL/GenBank/DDBJ databases">
        <title>Phylogenomic resolution of chytrid fungi.</title>
        <authorList>
            <person name="Stajich J.E."/>
            <person name="Amses K."/>
            <person name="Simmons R."/>
            <person name="Seto K."/>
            <person name="Myers J."/>
            <person name="Bonds A."/>
            <person name="Quandt C.A."/>
            <person name="Barry K."/>
            <person name="Liu P."/>
            <person name="Grigoriev I."/>
            <person name="Longcore J.E."/>
            <person name="James T.Y."/>
        </authorList>
    </citation>
    <scope>NUCLEOTIDE SEQUENCE</scope>
    <source>
        <strain evidence="5">JEL0476</strain>
    </source>
</reference>
<evidence type="ECO:0000313" key="6">
    <source>
        <dbReference type="Proteomes" id="UP001211065"/>
    </source>
</evidence>
<comment type="caution">
    <text evidence="5">The sequence shown here is derived from an EMBL/GenBank/DDBJ whole genome shotgun (WGS) entry which is preliminary data.</text>
</comment>
<dbReference type="PANTHER" id="PTHR44019">
    <property type="entry name" value="WD REPEAT-CONTAINING PROTEIN 55"/>
    <property type="match status" value="1"/>
</dbReference>
<dbReference type="EMBL" id="JADGJW010000002">
    <property type="protein sequence ID" value="KAJ3228385.1"/>
    <property type="molecule type" value="Genomic_DNA"/>
</dbReference>
<accession>A0AAD5U8J7</accession>
<feature type="repeat" description="WD" evidence="3">
    <location>
        <begin position="196"/>
        <end position="229"/>
    </location>
</feature>
<evidence type="ECO:0000259" key="4">
    <source>
        <dbReference type="Pfam" id="PF23760"/>
    </source>
</evidence>
<dbReference type="PROSITE" id="PS50294">
    <property type="entry name" value="WD_REPEATS_REGION"/>
    <property type="match status" value="1"/>
</dbReference>
<name>A0AAD5U8J7_9FUNG</name>
<gene>
    <name evidence="5" type="ORF">HK099_002890</name>
</gene>
<dbReference type="PROSITE" id="PS00678">
    <property type="entry name" value="WD_REPEATS_1"/>
    <property type="match status" value="1"/>
</dbReference>
<feature type="domain" description="DDB1- and CUL4-associated factor 12 beta-propeller" evidence="4">
    <location>
        <begin position="73"/>
        <end position="122"/>
    </location>
</feature>
<dbReference type="InterPro" id="IPR050505">
    <property type="entry name" value="WDR55/POC1"/>
</dbReference>
<dbReference type="InterPro" id="IPR036322">
    <property type="entry name" value="WD40_repeat_dom_sf"/>
</dbReference>
<evidence type="ECO:0000256" key="2">
    <source>
        <dbReference type="ARBA" id="ARBA00022737"/>
    </source>
</evidence>
<evidence type="ECO:0000256" key="3">
    <source>
        <dbReference type="PROSITE-ProRule" id="PRU00221"/>
    </source>
</evidence>
<protein>
    <recommendedName>
        <fullName evidence="4">DDB1- and CUL4-associated factor 12 beta-propeller domain-containing protein</fullName>
    </recommendedName>
</protein>
<dbReference type="Proteomes" id="UP001211065">
    <property type="component" value="Unassembled WGS sequence"/>
</dbReference>
<dbReference type="Gene3D" id="2.130.10.10">
    <property type="entry name" value="YVTN repeat-like/Quinoprotein amine dehydrogenase"/>
    <property type="match status" value="2"/>
</dbReference>
<dbReference type="Pfam" id="PF23760">
    <property type="entry name" value="Beta-prop_DCAF12"/>
    <property type="match status" value="2"/>
</dbReference>
<dbReference type="AlphaFoldDB" id="A0AAD5U8J7"/>
<dbReference type="InterPro" id="IPR056151">
    <property type="entry name" value="Beta-prop_DCAF12"/>
</dbReference>
<dbReference type="InterPro" id="IPR019775">
    <property type="entry name" value="WD40_repeat_CS"/>
</dbReference>
<feature type="domain" description="DDB1- and CUL4-associated factor 12 beta-propeller" evidence="4">
    <location>
        <begin position="151"/>
        <end position="386"/>
    </location>
</feature>
<keyword evidence="1 3" id="KW-0853">WD repeat</keyword>
<keyword evidence="6" id="KW-1185">Reference proteome</keyword>
<feature type="repeat" description="WD" evidence="3">
    <location>
        <begin position="254"/>
        <end position="295"/>
    </location>
</feature>